<dbReference type="PANTHER" id="PTHR30441:SF4">
    <property type="entry name" value="PROTEIN ASMA"/>
    <property type="match status" value="1"/>
</dbReference>
<dbReference type="InterPro" id="IPR007844">
    <property type="entry name" value="AsmA"/>
</dbReference>
<dbReference type="InterPro" id="IPR052894">
    <property type="entry name" value="AsmA-related"/>
</dbReference>
<reference evidence="3" key="1">
    <citation type="submission" date="2019-12" db="EMBL/GenBank/DDBJ databases">
        <title>Complete genome of Terracaulis silvestris 0127_4.</title>
        <authorList>
            <person name="Vieira S."/>
            <person name="Riedel T."/>
            <person name="Sproer C."/>
            <person name="Pascual J."/>
            <person name="Boedeker C."/>
            <person name="Overmann J."/>
        </authorList>
    </citation>
    <scope>NUCLEOTIDE SEQUENCE [LARGE SCALE GENOMIC DNA]</scope>
    <source>
        <strain evidence="3">0127_4</strain>
    </source>
</reference>
<sequence>MKGWMRWVLLIGGGLFAAALIAAGGLAYLVYRLDVRGEVERAVENATGRDLTINGDVGVSYWPVLGLRAMDTTLANVEGGRAPSFISADEIDIGVELRPLLDRQVVVRRLVLQRPQIALEVDAEGDPNWVLAPRAAPPGAPPTRPTEPGIDIARTNLREVRVIDGEVSFYDARRGSGWVIGDADLSTAITALDAPMTVEGSVKYNDRQVELTAVIANPGAATKGELTPLTLTVESELINFEFTGQTVATSGELAGTVRATGPNLRDLASWAGSPLQGATAFGQFAVTGRLVIGGGAYDFSNAGFSIDQLRGRGDFIVSEVRGKPYISGRLELFDFDLNPYLTGEPPPPPSEDAAVAAAVLPEQGEPQTTAEIAVMEAPPRALDVQAAPSAAPVSFAGLQAFNADLELVTHAVLVQHLRIDSSRLNLVLNDGFMAATLHNLALYGGSGRGRFEIDARAPATRIVQDLAFSNVDARRFLGDAINFTNIEGRAEIGLNIRAQGATQAELLASVDGTTHLEVVSGVLHGVDLGGVASTIRNALRGELIAPEARTPFQGFSGTFAIADGVLAADDLSFNTENLRIPGIGVIDVPQRRVDVRLAPRSPRGGIVFPFSVRGPWSQLSYASDLNDRAQRDILARVRATEAASRAAEAAE</sequence>
<name>A0A6I6MNG9_9CAUL</name>
<dbReference type="PANTHER" id="PTHR30441">
    <property type="entry name" value="DUF748 DOMAIN-CONTAINING PROTEIN"/>
    <property type="match status" value="1"/>
</dbReference>
<feature type="domain" description="AsmA" evidence="1">
    <location>
        <begin position="392"/>
        <end position="570"/>
    </location>
</feature>
<dbReference type="AlphaFoldDB" id="A0A6I6MNG9"/>
<evidence type="ECO:0000313" key="3">
    <source>
        <dbReference type="Proteomes" id="UP000431269"/>
    </source>
</evidence>
<evidence type="ECO:0000313" key="2">
    <source>
        <dbReference type="EMBL" id="QGZ94898.1"/>
    </source>
</evidence>
<protein>
    <submittedName>
        <fullName evidence="2">Putative assembly protein</fullName>
    </submittedName>
</protein>
<keyword evidence="3" id="KW-1185">Reference proteome</keyword>
<dbReference type="GO" id="GO:0090313">
    <property type="term" value="P:regulation of protein targeting to membrane"/>
    <property type="evidence" value="ECO:0007669"/>
    <property type="project" value="TreeGrafter"/>
</dbReference>
<dbReference type="KEGG" id="tsv:DSM104635_01732"/>
<accession>A0A6I6MNG9</accession>
<dbReference type="GO" id="GO:0005886">
    <property type="term" value="C:plasma membrane"/>
    <property type="evidence" value="ECO:0007669"/>
    <property type="project" value="TreeGrafter"/>
</dbReference>
<dbReference type="EMBL" id="CP047045">
    <property type="protein sequence ID" value="QGZ94898.1"/>
    <property type="molecule type" value="Genomic_DNA"/>
</dbReference>
<dbReference type="Proteomes" id="UP000431269">
    <property type="component" value="Chromosome"/>
</dbReference>
<gene>
    <name evidence="2" type="ORF">DSM104635_01732</name>
</gene>
<evidence type="ECO:0000259" key="1">
    <source>
        <dbReference type="Pfam" id="PF05170"/>
    </source>
</evidence>
<proteinExistence type="predicted"/>
<dbReference type="Pfam" id="PF05170">
    <property type="entry name" value="AsmA"/>
    <property type="match status" value="2"/>
</dbReference>
<dbReference type="RefSeq" id="WP_158765800.1">
    <property type="nucleotide sequence ID" value="NZ_CP047045.1"/>
</dbReference>
<organism evidence="2 3">
    <name type="scientific">Terricaulis silvestris</name>
    <dbReference type="NCBI Taxonomy" id="2686094"/>
    <lineage>
        <taxon>Bacteria</taxon>
        <taxon>Pseudomonadati</taxon>
        <taxon>Pseudomonadota</taxon>
        <taxon>Alphaproteobacteria</taxon>
        <taxon>Caulobacterales</taxon>
        <taxon>Caulobacteraceae</taxon>
        <taxon>Terricaulis</taxon>
    </lineage>
</organism>
<feature type="domain" description="AsmA" evidence="1">
    <location>
        <begin position="34"/>
        <end position="141"/>
    </location>
</feature>